<dbReference type="AlphaFoldDB" id="A0A7R9PXI4"/>
<dbReference type="EMBL" id="CAJPIZ010002017">
    <property type="protein sequence ID" value="CAG2104416.1"/>
    <property type="molecule type" value="Genomic_DNA"/>
</dbReference>
<evidence type="ECO:0000256" key="2">
    <source>
        <dbReference type="SAM" id="MobiDB-lite"/>
    </source>
</evidence>
<proteinExistence type="predicted"/>
<name>A0A7R9PXI4_9ACAR</name>
<dbReference type="Proteomes" id="UP000759131">
    <property type="component" value="Unassembled WGS sequence"/>
</dbReference>
<evidence type="ECO:0000313" key="3">
    <source>
        <dbReference type="EMBL" id="CAD7623986.1"/>
    </source>
</evidence>
<feature type="region of interest" description="Disordered" evidence="2">
    <location>
        <begin position="288"/>
        <end position="383"/>
    </location>
</feature>
<keyword evidence="4" id="KW-1185">Reference proteome</keyword>
<organism evidence="3">
    <name type="scientific">Medioppia subpectinata</name>
    <dbReference type="NCBI Taxonomy" id="1979941"/>
    <lineage>
        <taxon>Eukaryota</taxon>
        <taxon>Metazoa</taxon>
        <taxon>Ecdysozoa</taxon>
        <taxon>Arthropoda</taxon>
        <taxon>Chelicerata</taxon>
        <taxon>Arachnida</taxon>
        <taxon>Acari</taxon>
        <taxon>Acariformes</taxon>
        <taxon>Sarcoptiformes</taxon>
        <taxon>Oribatida</taxon>
        <taxon>Brachypylina</taxon>
        <taxon>Oppioidea</taxon>
        <taxon>Oppiidae</taxon>
        <taxon>Medioppia</taxon>
    </lineage>
</organism>
<feature type="compositionally biased region" description="Basic residues" evidence="2">
    <location>
        <begin position="361"/>
        <end position="383"/>
    </location>
</feature>
<accession>A0A7R9PXI4</accession>
<keyword evidence="1" id="KW-0175">Coiled coil</keyword>
<reference evidence="3" key="1">
    <citation type="submission" date="2020-11" db="EMBL/GenBank/DDBJ databases">
        <authorList>
            <person name="Tran Van P."/>
        </authorList>
    </citation>
    <scope>NUCLEOTIDE SEQUENCE</scope>
</reference>
<feature type="coiled-coil region" evidence="1">
    <location>
        <begin position="404"/>
        <end position="448"/>
    </location>
</feature>
<dbReference type="OrthoDB" id="6516177at2759"/>
<dbReference type="EMBL" id="OC856592">
    <property type="protein sequence ID" value="CAD7623986.1"/>
    <property type="molecule type" value="Genomic_DNA"/>
</dbReference>
<evidence type="ECO:0000313" key="4">
    <source>
        <dbReference type="Proteomes" id="UP000759131"/>
    </source>
</evidence>
<gene>
    <name evidence="3" type="ORF">OSB1V03_LOCUS4433</name>
</gene>
<protein>
    <submittedName>
        <fullName evidence="3">Uncharacterized protein</fullName>
    </submittedName>
</protein>
<evidence type="ECO:0000256" key="1">
    <source>
        <dbReference type="SAM" id="Coils"/>
    </source>
</evidence>
<feature type="coiled-coil region" evidence="1">
    <location>
        <begin position="487"/>
        <end position="516"/>
    </location>
</feature>
<feature type="compositionally biased region" description="Low complexity" evidence="2">
    <location>
        <begin position="349"/>
        <end position="360"/>
    </location>
</feature>
<sequence length="1227" mass="140728">MIEGEIEEKNSFDSMFGHNLATNETIVGNDRNANRFYSMPASESLFGLSDVDLRFDPNANAFNDCDERLVANTSGRQRHENPNAIYARNANILNSNLRPHLNESIPMSFSGNRFDSRPPMPSFLSAFRPENSMPFRMRPQMPSMNALLPTPNAMPLRHLPPNQLFRPIRPPIGPDFDASNYRHSPQQFINCNPCPPPTMPYMSDPLLQGRTHTPEAKGVTSFVISNDSHSNIPFICDTNENAGQRPEETIVLETDNDITEVEMPDAADLSPYDPEEDITYLCTISPTKDSQSVKQNNSNLSLNEKKKSESNTRTGVRNDSAKQAERLNRKRSSNKISKPLTPRRDNRLKSSQTSKSSSKSIVHKKMCRKNVHKSRRETKRVAKRQVVAYKVEQRFADLRPKPRNNMNESSYEDLLEEYERLKDQLKELENEEKNNETIVSVIDVEEEENIAKLVKSDDIFEISNESKENEENDREGDDEEHELRRLALASKKKREIQEQENEELRLRQQLLNALHKSKAKLKSESPDDWRSQQENEELRLRQQLLNALHKSKAKLKSESPVNQKDGKEMNALIVDIDSNPSEQNSNSESIFVNRSEVQTPVNVNSEIENIIKTSDQIPLKPIPKLIINFGDDSTDEEQDINGNSFIDNVPQGLDSFLRQARLRSEPKTKSGQSLLVLSNARQKELQELRAEIKRRELNLINDKKLHENELLLKSANETLMERISKRNLLKNRVTLKRNALRKAQIQARKMQEAFIAATRVVSATASEFHSFNDELKNIEVDVKQEINNINNYKKECLRMGTKLKGVTYRLPTGASFRRSNSTSISSNKKDPKVENNSLLREDVATEMKKRLQQELMQKLENCSKLLNLKKANHLRPSSPNPFVLKTTQNLLGSCNDEKCLGQHINKCLLNPTNKIVDLLLYEPKIAGIASEIPERIDNELKRSKQPVVCLMTRRIPKLFNTPKLDVPFDDLMYRFNIKDKTLVINKTTISELKLSADPDIYIKNRFFAPEGVPISAQLETTLASDPSNIQLWSSSLRKLWKPLPKKLHLNKAIKHCELNDENALISDQNFLYILYLEMECNCSQQIDSAFQKAIALSSVDGTDSKDLQLLWSKYTISSLIYLEFCVKNMKNEKQFMDLFESVRHCCLTISDPSFQSQVIKFLCQMLSNEEKSKALIQFAKAIGLSIERDDHLSVHKFFQIAISLMPYNSIIWQNFKTYETLIRDHLS</sequence>